<evidence type="ECO:0000313" key="1">
    <source>
        <dbReference type="EMBL" id="PON72768.1"/>
    </source>
</evidence>
<accession>A0A2P5DHI2</accession>
<dbReference type="Proteomes" id="UP000237105">
    <property type="component" value="Unassembled WGS sequence"/>
</dbReference>
<dbReference type="EMBL" id="JXTB01000037">
    <property type="protein sequence ID" value="PON72768.1"/>
    <property type="molecule type" value="Genomic_DNA"/>
</dbReference>
<reference evidence="2" key="1">
    <citation type="submission" date="2016-06" db="EMBL/GenBank/DDBJ databases">
        <title>Parallel loss of symbiosis genes in relatives of nitrogen-fixing non-legume Parasponia.</title>
        <authorList>
            <person name="Van Velzen R."/>
            <person name="Holmer R."/>
            <person name="Bu F."/>
            <person name="Rutten L."/>
            <person name="Van Zeijl A."/>
            <person name="Liu W."/>
            <person name="Santuari L."/>
            <person name="Cao Q."/>
            <person name="Sharma T."/>
            <person name="Shen D."/>
            <person name="Roswanjaya Y."/>
            <person name="Wardhani T."/>
            <person name="Kalhor M.S."/>
            <person name="Jansen J."/>
            <person name="Van den Hoogen J."/>
            <person name="Gungor B."/>
            <person name="Hartog M."/>
            <person name="Hontelez J."/>
            <person name="Verver J."/>
            <person name="Yang W.-C."/>
            <person name="Schijlen E."/>
            <person name="Repin R."/>
            <person name="Schilthuizen M."/>
            <person name="Schranz E."/>
            <person name="Heidstra R."/>
            <person name="Miyata K."/>
            <person name="Fedorova E."/>
            <person name="Kohlen W."/>
            <person name="Bisseling T."/>
            <person name="Smit S."/>
            <person name="Geurts R."/>
        </authorList>
    </citation>
    <scope>NUCLEOTIDE SEQUENCE [LARGE SCALE GENOMIC DNA]</scope>
    <source>
        <strain evidence="2">cv. WU1-14</strain>
    </source>
</reference>
<organism evidence="1 2">
    <name type="scientific">Parasponia andersonii</name>
    <name type="common">Sponia andersonii</name>
    <dbReference type="NCBI Taxonomy" id="3476"/>
    <lineage>
        <taxon>Eukaryota</taxon>
        <taxon>Viridiplantae</taxon>
        <taxon>Streptophyta</taxon>
        <taxon>Embryophyta</taxon>
        <taxon>Tracheophyta</taxon>
        <taxon>Spermatophyta</taxon>
        <taxon>Magnoliopsida</taxon>
        <taxon>eudicotyledons</taxon>
        <taxon>Gunneridae</taxon>
        <taxon>Pentapetalae</taxon>
        <taxon>rosids</taxon>
        <taxon>fabids</taxon>
        <taxon>Rosales</taxon>
        <taxon>Cannabaceae</taxon>
        <taxon>Parasponia</taxon>
    </lineage>
</organism>
<gene>
    <name evidence="1" type="ORF">PanWU01x14_062370</name>
</gene>
<protein>
    <submittedName>
        <fullName evidence="1">Uncharacterized protein</fullName>
    </submittedName>
</protein>
<sequence>MYSISNSPLQSSNNVYIKNNGFELQSSFHARSNMPRKFLTITKFRILDTPSDKFENAGIKNSCLLQVVKLLRQSKVIASSDHGVGFSSLKQADANVEWYARALYLRTFNLITCLSLLSFVLIPRLANQSADAIAKWTLASKTSGIKTSGLYNVWEVPP</sequence>
<proteinExistence type="predicted"/>
<keyword evidence="2" id="KW-1185">Reference proteome</keyword>
<evidence type="ECO:0000313" key="2">
    <source>
        <dbReference type="Proteomes" id="UP000237105"/>
    </source>
</evidence>
<dbReference type="AlphaFoldDB" id="A0A2P5DHI2"/>
<comment type="caution">
    <text evidence="1">The sequence shown here is derived from an EMBL/GenBank/DDBJ whole genome shotgun (WGS) entry which is preliminary data.</text>
</comment>
<name>A0A2P5DHI2_PARAD</name>